<dbReference type="Proteomes" id="UP000653127">
    <property type="component" value="Unassembled WGS sequence"/>
</dbReference>
<evidence type="ECO:0000256" key="1">
    <source>
        <dbReference type="SAM" id="Phobius"/>
    </source>
</evidence>
<feature type="transmembrane region" description="Helical" evidence="1">
    <location>
        <begin position="144"/>
        <end position="166"/>
    </location>
</feature>
<protein>
    <submittedName>
        <fullName evidence="2">Divergent PAP2 family protein</fullName>
    </submittedName>
</protein>
<keyword evidence="3" id="KW-1185">Reference proteome</keyword>
<evidence type="ECO:0000313" key="2">
    <source>
        <dbReference type="EMBL" id="MBC8545475.1"/>
    </source>
</evidence>
<dbReference type="RefSeq" id="WP_249281628.1">
    <property type="nucleotide sequence ID" value="NZ_JACRST010000001.1"/>
</dbReference>
<dbReference type="InterPro" id="IPR003832">
    <property type="entry name" value="DUF212"/>
</dbReference>
<accession>A0A926DYD9</accession>
<proteinExistence type="predicted"/>
<dbReference type="Pfam" id="PF02681">
    <property type="entry name" value="DUF212"/>
    <property type="match status" value="1"/>
</dbReference>
<keyword evidence="1" id="KW-0472">Membrane</keyword>
<comment type="caution">
    <text evidence="2">The sequence shown here is derived from an EMBL/GenBank/DDBJ whole genome shotgun (WGS) entry which is preliminary data.</text>
</comment>
<name>A0A926DYD9_9FIRM</name>
<evidence type="ECO:0000313" key="3">
    <source>
        <dbReference type="Proteomes" id="UP000653127"/>
    </source>
</evidence>
<dbReference type="PANTHER" id="PTHR31446:SF29">
    <property type="entry name" value="ACID PHOSPHATASE_VANADIUM-DEPENDENT HALOPEROXIDASE-RELATED PROTEIN"/>
    <property type="match status" value="1"/>
</dbReference>
<keyword evidence="1" id="KW-0812">Transmembrane</keyword>
<organism evidence="2 3">
    <name type="scientific">Ligaoa zhengdingensis</name>
    <dbReference type="NCBI Taxonomy" id="2763658"/>
    <lineage>
        <taxon>Bacteria</taxon>
        <taxon>Bacillati</taxon>
        <taxon>Bacillota</taxon>
        <taxon>Clostridia</taxon>
        <taxon>Eubacteriales</taxon>
        <taxon>Oscillospiraceae</taxon>
        <taxon>Ligaoa</taxon>
    </lineage>
</organism>
<feature type="transmembrane region" description="Helical" evidence="1">
    <location>
        <begin position="12"/>
        <end position="32"/>
    </location>
</feature>
<dbReference type="EMBL" id="JACRST010000001">
    <property type="protein sequence ID" value="MBC8545475.1"/>
    <property type="molecule type" value="Genomic_DNA"/>
</dbReference>
<dbReference type="AlphaFoldDB" id="A0A926DYD9"/>
<gene>
    <name evidence="2" type="ORF">H8711_00800</name>
</gene>
<keyword evidence="1" id="KW-1133">Transmembrane helix</keyword>
<reference evidence="2" key="1">
    <citation type="submission" date="2020-08" db="EMBL/GenBank/DDBJ databases">
        <title>Genome public.</title>
        <authorList>
            <person name="Liu C."/>
            <person name="Sun Q."/>
        </authorList>
    </citation>
    <scope>NUCLEOTIDE SEQUENCE</scope>
    <source>
        <strain evidence="2">NSJ-31</strain>
    </source>
</reference>
<sequence length="168" mass="17919">MGVLRQLTGNDYINVAFLAWVSAQVLKTVFTLITTKKLVLERLVGAGGMPSSHSALVCSLTIAFARRLGFASPVFALSLALAGIVMYDAMGVRRAAGEQAKVLNKIVFGFKSWNQGNEEEHEDELAQSAADIADGMPDKALKEFIGHTPLEVLGGALLGILIAMLYPA</sequence>
<dbReference type="PANTHER" id="PTHR31446">
    <property type="entry name" value="ACID PHOSPHATASE/VANADIUM-DEPENDENT HALOPEROXIDASE-RELATED PROTEIN"/>
    <property type="match status" value="1"/>
</dbReference>
<feature type="transmembrane region" description="Helical" evidence="1">
    <location>
        <begin position="70"/>
        <end position="87"/>
    </location>
</feature>